<evidence type="ECO:0000256" key="10">
    <source>
        <dbReference type="ARBA" id="ARBA00023204"/>
    </source>
</evidence>
<keyword evidence="6 15" id="KW-0863">Zinc-finger</keyword>
<evidence type="ECO:0000256" key="2">
    <source>
        <dbReference type="ARBA" id="ARBA00009409"/>
    </source>
</evidence>
<dbReference type="PROSITE" id="PS51066">
    <property type="entry name" value="ZF_FPG_2"/>
    <property type="match status" value="1"/>
</dbReference>
<dbReference type="PROSITE" id="PS51068">
    <property type="entry name" value="FPG_CAT"/>
    <property type="match status" value="1"/>
</dbReference>
<reference evidence="19 20" key="1">
    <citation type="journal article" date="2019" name="Int. J. Syst. Evol. Microbiol.">
        <title>The Global Catalogue of Microorganisms (GCM) 10K type strain sequencing project: providing services to taxonomists for standard genome sequencing and annotation.</title>
        <authorList>
            <consortium name="The Broad Institute Genomics Platform"/>
            <consortium name="The Broad Institute Genome Sequencing Center for Infectious Disease"/>
            <person name="Wu L."/>
            <person name="Ma J."/>
        </authorList>
    </citation>
    <scope>NUCLEOTIDE SEQUENCE [LARGE SCALE GENOMIC DNA]</scope>
    <source>
        <strain evidence="19 20">JCM 15575</strain>
    </source>
</reference>
<evidence type="ECO:0000256" key="6">
    <source>
        <dbReference type="ARBA" id="ARBA00022771"/>
    </source>
</evidence>
<protein>
    <recommendedName>
        <fullName evidence="15">Formamidopyrimidine-DNA glycosylase</fullName>
        <shortName evidence="15">Fapy-DNA glycosylase</shortName>
        <ecNumber evidence="15">3.2.2.23</ecNumber>
    </recommendedName>
    <alternativeName>
        <fullName evidence="15">DNA-(apurinic or apyrimidinic site) lyase MutM</fullName>
        <shortName evidence="15">AP lyase MutM</shortName>
        <ecNumber evidence="15">4.2.99.18</ecNumber>
    </alternativeName>
</protein>
<dbReference type="EC" id="3.2.2.23" evidence="15"/>
<dbReference type="InterPro" id="IPR010979">
    <property type="entry name" value="Ribosomal_uS13-like_H2TH"/>
</dbReference>
<evidence type="ECO:0000259" key="17">
    <source>
        <dbReference type="PROSITE" id="PS51066"/>
    </source>
</evidence>
<proteinExistence type="inferred from homology"/>
<dbReference type="SUPFAM" id="SSF57716">
    <property type="entry name" value="Glucocorticoid receptor-like (DNA-binding domain)"/>
    <property type="match status" value="1"/>
</dbReference>
<dbReference type="EC" id="4.2.99.18" evidence="15"/>
<keyword evidence="9 15" id="KW-0238">DNA-binding</keyword>
<evidence type="ECO:0000256" key="12">
    <source>
        <dbReference type="ARBA" id="ARBA00023268"/>
    </source>
</evidence>
<keyword evidence="5 15" id="KW-0227">DNA damage</keyword>
<evidence type="ECO:0000256" key="8">
    <source>
        <dbReference type="ARBA" id="ARBA00022833"/>
    </source>
</evidence>
<evidence type="ECO:0000256" key="1">
    <source>
        <dbReference type="ARBA" id="ARBA00001668"/>
    </source>
</evidence>
<feature type="binding site" evidence="15">
    <location>
        <position position="102"/>
    </location>
    <ligand>
        <name>DNA</name>
        <dbReference type="ChEBI" id="CHEBI:16991"/>
    </ligand>
</feature>
<name>A0ABN2GRP2_9MICO</name>
<dbReference type="PANTHER" id="PTHR22993">
    <property type="entry name" value="FORMAMIDOPYRIMIDINE-DNA GLYCOSYLASE"/>
    <property type="match status" value="1"/>
</dbReference>
<keyword evidence="8 15" id="KW-0862">Zinc</keyword>
<evidence type="ECO:0000256" key="11">
    <source>
        <dbReference type="ARBA" id="ARBA00023239"/>
    </source>
</evidence>
<feature type="active site" description="Schiff-base intermediate with DNA" evidence="15">
    <location>
        <position position="2"/>
    </location>
</feature>
<feature type="domain" description="Formamidopyrimidine-DNA glycosylase catalytic" evidence="18">
    <location>
        <begin position="2"/>
        <end position="128"/>
    </location>
</feature>
<dbReference type="SMART" id="SM01232">
    <property type="entry name" value="H2TH"/>
    <property type="match status" value="1"/>
</dbReference>
<dbReference type="SMART" id="SM00898">
    <property type="entry name" value="Fapy_DNA_glyco"/>
    <property type="match status" value="1"/>
</dbReference>
<feature type="region of interest" description="Disordered" evidence="16">
    <location>
        <begin position="313"/>
        <end position="332"/>
    </location>
</feature>
<keyword evidence="13 15" id="KW-0326">Glycosidase</keyword>
<evidence type="ECO:0000256" key="14">
    <source>
        <dbReference type="ARBA" id="ARBA00044632"/>
    </source>
</evidence>
<dbReference type="SUPFAM" id="SSF46946">
    <property type="entry name" value="S13-like H2TH domain"/>
    <property type="match status" value="1"/>
</dbReference>
<comment type="catalytic activity">
    <reaction evidence="1 15">
        <text>Hydrolysis of DNA containing ring-opened 7-methylguanine residues, releasing 2,6-diamino-4-hydroxy-5-(N-methyl)formamidopyrimidine.</text>
        <dbReference type="EC" id="3.2.2.23"/>
    </reaction>
</comment>
<evidence type="ECO:0000256" key="5">
    <source>
        <dbReference type="ARBA" id="ARBA00022763"/>
    </source>
</evidence>
<evidence type="ECO:0000256" key="15">
    <source>
        <dbReference type="HAMAP-Rule" id="MF_00103"/>
    </source>
</evidence>
<feature type="active site" description="Proton donor; for delta-elimination activity" evidence="15">
    <location>
        <position position="291"/>
    </location>
</feature>
<dbReference type="EMBL" id="BAAAPK010000001">
    <property type="protein sequence ID" value="GAA1675630.1"/>
    <property type="molecule type" value="Genomic_DNA"/>
</dbReference>
<evidence type="ECO:0000256" key="13">
    <source>
        <dbReference type="ARBA" id="ARBA00023295"/>
    </source>
</evidence>
<keyword evidence="10 15" id="KW-0234">DNA repair</keyword>
<dbReference type="CDD" id="cd08966">
    <property type="entry name" value="EcFpg-like_N"/>
    <property type="match status" value="1"/>
</dbReference>
<dbReference type="RefSeq" id="WP_344054020.1">
    <property type="nucleotide sequence ID" value="NZ_BAAAPK010000001.1"/>
</dbReference>
<dbReference type="Pfam" id="PF06827">
    <property type="entry name" value="zf-FPG_IleRS"/>
    <property type="match status" value="1"/>
</dbReference>
<gene>
    <name evidence="15 19" type="primary">mutM</name>
    <name evidence="15" type="synonym">fpg</name>
    <name evidence="19" type="ORF">GCM10009807_19540</name>
</gene>
<dbReference type="NCBIfam" id="NF002211">
    <property type="entry name" value="PRK01103.1"/>
    <property type="match status" value="1"/>
</dbReference>
<dbReference type="Proteomes" id="UP001500596">
    <property type="component" value="Unassembled WGS sequence"/>
</dbReference>
<evidence type="ECO:0000259" key="18">
    <source>
        <dbReference type="PROSITE" id="PS51068"/>
    </source>
</evidence>
<feature type="binding site" evidence="15">
    <location>
        <position position="125"/>
    </location>
    <ligand>
        <name>DNA</name>
        <dbReference type="ChEBI" id="CHEBI:16991"/>
    </ligand>
</feature>
<dbReference type="InterPro" id="IPR000214">
    <property type="entry name" value="Znf_DNA_glyclase/AP_lyase"/>
</dbReference>
<feature type="active site" description="Proton donor; for beta-elimination activity" evidence="15">
    <location>
        <position position="61"/>
    </location>
</feature>
<comment type="cofactor">
    <cofactor evidence="15">
        <name>Zn(2+)</name>
        <dbReference type="ChEBI" id="CHEBI:29105"/>
    </cofactor>
    <text evidence="15">Binds 1 zinc ion per subunit.</text>
</comment>
<comment type="caution">
    <text evidence="19">The sequence shown here is derived from an EMBL/GenBank/DDBJ whole genome shotgun (WGS) entry which is preliminary data.</text>
</comment>
<keyword evidence="4 15" id="KW-0479">Metal-binding</keyword>
<dbReference type="SUPFAM" id="SSF81624">
    <property type="entry name" value="N-terminal domain of MutM-like DNA repair proteins"/>
    <property type="match status" value="1"/>
</dbReference>
<organism evidence="19 20">
    <name type="scientific">Microbacterium lacus</name>
    <dbReference type="NCBI Taxonomy" id="415217"/>
    <lineage>
        <taxon>Bacteria</taxon>
        <taxon>Bacillati</taxon>
        <taxon>Actinomycetota</taxon>
        <taxon>Actinomycetes</taxon>
        <taxon>Micrococcales</taxon>
        <taxon>Microbacteriaceae</taxon>
        <taxon>Microbacterium</taxon>
    </lineage>
</organism>
<sequence length="332" mass="36132">MPELPEVEVVRAGLDPAVSGATVVGVSAWDERALTRYDGTAADFERVLTGRVLHGAARRGKFLWIPLAPAAGESQPAHALLAHLGMSGQLLLRTPGAPAERHERIRLEIQHPQHGELAVVFADQRTFGSLTVDPLTSTPDAAPGGLGTDQPLVPEQVAHIARDPLDPAFRDDRFREALRRKESAIKRVLLDQTVISGIGNIYADEALWRTRLHPETESRALSTRTVNRLLSEIRAVLHQALAEGGTSFDAQYVNVNGQAGYFAHSLNAYGRTGLPCPRCGRAIVRVSFMNRSSHYCPHCQRFRSTSVAGTLTGFAEKRRDGNSRNDTQSSAG</sequence>
<comment type="catalytic activity">
    <reaction evidence="14 15">
        <text>2'-deoxyribonucleotide-(2'-deoxyribose 5'-phosphate)-2'-deoxyribonucleotide-DNA = a 3'-end 2'-deoxyribonucleotide-(2,3-dehydro-2,3-deoxyribose 5'-phosphate)-DNA + a 5'-end 5'-phospho-2'-deoxyribonucleoside-DNA + H(+)</text>
        <dbReference type="Rhea" id="RHEA:66592"/>
        <dbReference type="Rhea" id="RHEA-COMP:13180"/>
        <dbReference type="Rhea" id="RHEA-COMP:16897"/>
        <dbReference type="Rhea" id="RHEA-COMP:17067"/>
        <dbReference type="ChEBI" id="CHEBI:15378"/>
        <dbReference type="ChEBI" id="CHEBI:136412"/>
        <dbReference type="ChEBI" id="CHEBI:157695"/>
        <dbReference type="ChEBI" id="CHEBI:167181"/>
        <dbReference type="EC" id="4.2.99.18"/>
    </reaction>
</comment>
<dbReference type="PROSITE" id="PS01242">
    <property type="entry name" value="ZF_FPG_1"/>
    <property type="match status" value="1"/>
</dbReference>
<keyword evidence="20" id="KW-1185">Reference proteome</keyword>
<evidence type="ECO:0000313" key="20">
    <source>
        <dbReference type="Proteomes" id="UP001500596"/>
    </source>
</evidence>
<evidence type="ECO:0000256" key="16">
    <source>
        <dbReference type="SAM" id="MobiDB-lite"/>
    </source>
</evidence>
<evidence type="ECO:0000256" key="4">
    <source>
        <dbReference type="ARBA" id="ARBA00022723"/>
    </source>
</evidence>
<feature type="active site" description="Proton donor" evidence="15">
    <location>
        <position position="3"/>
    </location>
</feature>
<evidence type="ECO:0000256" key="9">
    <source>
        <dbReference type="ARBA" id="ARBA00023125"/>
    </source>
</evidence>
<evidence type="ECO:0000256" key="7">
    <source>
        <dbReference type="ARBA" id="ARBA00022801"/>
    </source>
</evidence>
<keyword evidence="11 15" id="KW-0456">Lyase</keyword>
<dbReference type="InterPro" id="IPR010663">
    <property type="entry name" value="Znf_FPG/IleRS"/>
</dbReference>
<feature type="domain" description="FPG-type" evidence="17">
    <location>
        <begin position="267"/>
        <end position="301"/>
    </location>
</feature>
<evidence type="ECO:0000256" key="3">
    <source>
        <dbReference type="ARBA" id="ARBA00011245"/>
    </source>
</evidence>
<dbReference type="PANTHER" id="PTHR22993:SF9">
    <property type="entry name" value="FORMAMIDOPYRIMIDINE-DNA GLYCOSYLASE"/>
    <property type="match status" value="1"/>
</dbReference>
<dbReference type="HAMAP" id="MF_00103">
    <property type="entry name" value="Fapy_DNA_glycosyl"/>
    <property type="match status" value="1"/>
</dbReference>
<dbReference type="GO" id="GO:0016829">
    <property type="term" value="F:lyase activity"/>
    <property type="evidence" value="ECO:0007669"/>
    <property type="project" value="UniProtKB-KW"/>
</dbReference>
<dbReference type="InterPro" id="IPR020629">
    <property type="entry name" value="FPG_Glyclase"/>
</dbReference>
<dbReference type="Gene3D" id="1.10.8.50">
    <property type="match status" value="1"/>
</dbReference>
<feature type="binding site" evidence="15">
    <location>
        <position position="181"/>
    </location>
    <ligand>
        <name>DNA</name>
        <dbReference type="ChEBI" id="CHEBI:16991"/>
    </ligand>
</feature>
<evidence type="ECO:0000313" key="19">
    <source>
        <dbReference type="EMBL" id="GAA1675630.1"/>
    </source>
</evidence>
<comment type="similarity">
    <text evidence="2 15">Belongs to the FPG family.</text>
</comment>
<keyword evidence="12 15" id="KW-0511">Multifunctional enzyme</keyword>
<dbReference type="NCBIfam" id="TIGR00577">
    <property type="entry name" value="fpg"/>
    <property type="match status" value="1"/>
</dbReference>
<accession>A0ABN2GRP2</accession>
<dbReference type="InterPro" id="IPR015886">
    <property type="entry name" value="H2TH_FPG"/>
</dbReference>
<comment type="function">
    <text evidence="15">Involved in base excision repair of DNA damaged by oxidation or by mutagenic agents. Acts as DNA glycosylase that recognizes and removes damaged bases. Has a preference for oxidized purines, such as 7,8-dihydro-8-oxoguanine (8-oxoG). Has AP (apurinic/apyrimidinic) lyase activity and introduces nicks in the DNA strand. Cleaves the DNA backbone by beta-delta elimination to generate a single-strand break at the site of the removed base with both 3'- and 5'-phosphates.</text>
</comment>
<dbReference type="InterPro" id="IPR015887">
    <property type="entry name" value="DNA_glyclase_Znf_dom_DNA_BS"/>
</dbReference>
<dbReference type="InterPro" id="IPR012319">
    <property type="entry name" value="FPG_cat"/>
</dbReference>
<dbReference type="InterPro" id="IPR035937">
    <property type="entry name" value="FPG_N"/>
</dbReference>
<dbReference type="Gene3D" id="3.20.190.10">
    <property type="entry name" value="MutM-like, N-terminal"/>
    <property type="match status" value="1"/>
</dbReference>
<dbReference type="Pfam" id="PF01149">
    <property type="entry name" value="Fapy_DNA_glyco"/>
    <property type="match status" value="1"/>
</dbReference>
<dbReference type="Pfam" id="PF06831">
    <property type="entry name" value="H2TH"/>
    <property type="match status" value="1"/>
</dbReference>
<comment type="subunit">
    <text evidence="3 15">Monomer.</text>
</comment>
<keyword evidence="7 15" id="KW-0378">Hydrolase</keyword>